<dbReference type="PANTHER" id="PTHR23320:SF155">
    <property type="entry name" value="MEMBRANE-SPANNING 4-DOMAINS SUBFAMILY A MEMBER 8"/>
    <property type="match status" value="1"/>
</dbReference>
<dbReference type="Pfam" id="PF04103">
    <property type="entry name" value="CD20"/>
    <property type="match status" value="1"/>
</dbReference>
<proteinExistence type="inferred from homology"/>
<feature type="transmembrane region" description="Helical" evidence="6">
    <location>
        <begin position="170"/>
        <end position="190"/>
    </location>
</feature>
<evidence type="ECO:0000313" key="8">
    <source>
        <dbReference type="RefSeq" id="XP_015745160.1"/>
    </source>
</evidence>
<dbReference type="KEGG" id="pbi:103062727"/>
<dbReference type="Proteomes" id="UP000695026">
    <property type="component" value="Unplaced"/>
</dbReference>
<comment type="similarity">
    <text evidence="2">Belongs to the MS4A family.</text>
</comment>
<feature type="transmembrane region" description="Helical" evidence="6">
    <location>
        <begin position="131"/>
        <end position="150"/>
    </location>
</feature>
<dbReference type="InterPro" id="IPR030417">
    <property type="entry name" value="MS4A"/>
</dbReference>
<dbReference type="OMA" id="ATCCTYG"/>
<dbReference type="GeneID" id="103062727"/>
<evidence type="ECO:0000256" key="5">
    <source>
        <dbReference type="ARBA" id="ARBA00023136"/>
    </source>
</evidence>
<accession>A0A9F3QSY8</accession>
<keyword evidence="7" id="KW-1185">Reference proteome</keyword>
<comment type="subcellular location">
    <subcellularLocation>
        <location evidence="1">Membrane</location>
        <topology evidence="1">Multi-pass membrane protein</topology>
    </subcellularLocation>
</comment>
<name>A0A9F3QSY8_PYTBI</name>
<evidence type="ECO:0000256" key="2">
    <source>
        <dbReference type="ARBA" id="ARBA00009565"/>
    </source>
</evidence>
<dbReference type="PANTHER" id="PTHR23320">
    <property type="entry name" value="MEMBRANE-SPANNING 4-DOMAINS SUBFAMILY A MS4A -RELATED"/>
    <property type="match status" value="1"/>
</dbReference>
<dbReference type="GO" id="GO:0007166">
    <property type="term" value="P:cell surface receptor signaling pathway"/>
    <property type="evidence" value="ECO:0007669"/>
    <property type="project" value="TreeGrafter"/>
</dbReference>
<dbReference type="GO" id="GO:0005886">
    <property type="term" value="C:plasma membrane"/>
    <property type="evidence" value="ECO:0007669"/>
    <property type="project" value="TreeGrafter"/>
</dbReference>
<dbReference type="AlphaFoldDB" id="A0A9F3QSY8"/>
<feature type="transmembrane region" description="Helical" evidence="6">
    <location>
        <begin position="65"/>
        <end position="88"/>
    </location>
</feature>
<reference evidence="8" key="1">
    <citation type="submission" date="2025-08" db="UniProtKB">
        <authorList>
            <consortium name="RefSeq"/>
        </authorList>
    </citation>
    <scope>IDENTIFICATION</scope>
    <source>
        <tissue evidence="8">Liver</tissue>
    </source>
</reference>
<evidence type="ECO:0000313" key="7">
    <source>
        <dbReference type="Proteomes" id="UP000695026"/>
    </source>
</evidence>
<dbReference type="RefSeq" id="XP_015745160.1">
    <property type="nucleotide sequence ID" value="XM_015889674.2"/>
</dbReference>
<evidence type="ECO:0000256" key="6">
    <source>
        <dbReference type="SAM" id="Phobius"/>
    </source>
</evidence>
<dbReference type="InterPro" id="IPR007237">
    <property type="entry name" value="CD20-like"/>
</dbReference>
<protein>
    <submittedName>
        <fullName evidence="8">Membrane-spanning 4-domains subfamily A member 12-like</fullName>
    </submittedName>
</protein>
<keyword evidence="4 6" id="KW-1133">Transmembrane helix</keyword>
<evidence type="ECO:0000256" key="1">
    <source>
        <dbReference type="ARBA" id="ARBA00004141"/>
    </source>
</evidence>
<dbReference type="OrthoDB" id="10071849at2759"/>
<keyword evidence="3 6" id="KW-0812">Transmembrane</keyword>
<sequence>MASGTFNGAIVIQTAQGIPSTVVQSSGAIPHPPYGGQQVGISNTGPQQVPKRGALEKFLYVEAKVLGAIQIMIGLIHVGFGAVLLSLFNDYPALSAAGGYPFWGGIFFISTGSVCITAEKYRSRHLVKCTVGMNITSAIMALTGVLLYFSELIINAYSNRKYEIKNVGTGLSSMLLLFSLLEFCITVPLAHFGCRATCCTYGQPTMVFLPYQVNGNAAVATESNRPSSPPPYANMVFTKPQ</sequence>
<organism evidence="7 8">
    <name type="scientific">Python bivittatus</name>
    <name type="common">Burmese python</name>
    <name type="synonym">Python molurus bivittatus</name>
    <dbReference type="NCBI Taxonomy" id="176946"/>
    <lineage>
        <taxon>Eukaryota</taxon>
        <taxon>Metazoa</taxon>
        <taxon>Chordata</taxon>
        <taxon>Craniata</taxon>
        <taxon>Vertebrata</taxon>
        <taxon>Euteleostomi</taxon>
        <taxon>Lepidosauria</taxon>
        <taxon>Squamata</taxon>
        <taxon>Bifurcata</taxon>
        <taxon>Unidentata</taxon>
        <taxon>Episquamata</taxon>
        <taxon>Toxicofera</taxon>
        <taxon>Serpentes</taxon>
        <taxon>Henophidia</taxon>
        <taxon>Pythonidae</taxon>
        <taxon>Python</taxon>
    </lineage>
</organism>
<gene>
    <name evidence="8" type="primary">LOC103062727</name>
</gene>
<evidence type="ECO:0000256" key="3">
    <source>
        <dbReference type="ARBA" id="ARBA00022692"/>
    </source>
</evidence>
<keyword evidence="5 6" id="KW-0472">Membrane</keyword>
<feature type="transmembrane region" description="Helical" evidence="6">
    <location>
        <begin position="100"/>
        <end position="119"/>
    </location>
</feature>
<evidence type="ECO:0000256" key="4">
    <source>
        <dbReference type="ARBA" id="ARBA00022989"/>
    </source>
</evidence>